<dbReference type="GO" id="GO:0006511">
    <property type="term" value="P:ubiquitin-dependent protein catabolic process"/>
    <property type="evidence" value="ECO:0007669"/>
    <property type="project" value="TreeGrafter"/>
</dbReference>
<keyword evidence="2" id="KW-1185">Reference proteome</keyword>
<dbReference type="OrthoDB" id="539995at2759"/>
<name>A0A443SH61_9ACAR</name>
<dbReference type="PANTHER" id="PTHR12498">
    <property type="entry name" value="N-TERMINAL ASPARAGINE AMIDOHYDROLASE"/>
    <property type="match status" value="1"/>
</dbReference>
<dbReference type="GO" id="GO:0005634">
    <property type="term" value="C:nucleus"/>
    <property type="evidence" value="ECO:0007669"/>
    <property type="project" value="TreeGrafter"/>
</dbReference>
<dbReference type="VEuPathDB" id="VectorBase:LDEU005169"/>
<sequence>MFLEQDFIEVNYAKIDNSGESARPLLSQGHKLIGTIGSLYVFQREYAVVTPHDNSTTTCCSVVVRHSGSGVVSVGHFDGSGVQEGVSDMVTKVQQFSSLLGGHGVLEVHIAGGFLDRRGYSEDLAVQLLLAFHRQIVNIHLVTFCVCNVNNLFKGSANYPIVCGVSVNVKTGEIFPSTFTERGPESTLRGARLLTGGSHEMLDMYETQIGVAKIDPFNYEPMRGIDLWLNEGDDFILQQNPFPSVTVFAESRPLYFRKDEYGQWIAI</sequence>
<evidence type="ECO:0000313" key="1">
    <source>
        <dbReference type="EMBL" id="RWS26871.1"/>
    </source>
</evidence>
<dbReference type="Proteomes" id="UP000288716">
    <property type="component" value="Unassembled WGS sequence"/>
</dbReference>
<dbReference type="Pfam" id="PF14736">
    <property type="entry name" value="N_Asn_amidohyd"/>
    <property type="match status" value="1"/>
</dbReference>
<gene>
    <name evidence="1" type="ORF">B4U80_05578</name>
</gene>
<reference evidence="1 2" key="1">
    <citation type="journal article" date="2018" name="Gigascience">
        <title>Genomes of trombidid mites reveal novel predicted allergens and laterally-transferred genes associated with secondary metabolism.</title>
        <authorList>
            <person name="Dong X."/>
            <person name="Chaisiri K."/>
            <person name="Xia D."/>
            <person name="Armstrong S.D."/>
            <person name="Fang Y."/>
            <person name="Donnelly M.J."/>
            <person name="Kadowaki T."/>
            <person name="McGarry J.W."/>
            <person name="Darby A.C."/>
            <person name="Makepeace B.L."/>
        </authorList>
    </citation>
    <scope>NUCLEOTIDE SEQUENCE [LARGE SCALE GENOMIC DNA]</scope>
    <source>
        <strain evidence="1">UoL-UT</strain>
    </source>
</reference>
<dbReference type="EMBL" id="NCKV01002413">
    <property type="protein sequence ID" value="RWS26871.1"/>
    <property type="molecule type" value="Genomic_DNA"/>
</dbReference>
<dbReference type="STRING" id="299467.A0A443SH61"/>
<dbReference type="PANTHER" id="PTHR12498:SF0">
    <property type="entry name" value="PROTEIN N-TERMINAL ASPARAGINE AMIDOHYDROLASE"/>
    <property type="match status" value="1"/>
</dbReference>
<dbReference type="AlphaFoldDB" id="A0A443SH61"/>
<evidence type="ECO:0000313" key="2">
    <source>
        <dbReference type="Proteomes" id="UP000288716"/>
    </source>
</evidence>
<protein>
    <submittedName>
        <fullName evidence="1">Protein N-terminal asparagine amidohydrolase-like protein</fullName>
    </submittedName>
</protein>
<organism evidence="1 2">
    <name type="scientific">Leptotrombidium deliense</name>
    <dbReference type="NCBI Taxonomy" id="299467"/>
    <lineage>
        <taxon>Eukaryota</taxon>
        <taxon>Metazoa</taxon>
        <taxon>Ecdysozoa</taxon>
        <taxon>Arthropoda</taxon>
        <taxon>Chelicerata</taxon>
        <taxon>Arachnida</taxon>
        <taxon>Acari</taxon>
        <taxon>Acariformes</taxon>
        <taxon>Trombidiformes</taxon>
        <taxon>Prostigmata</taxon>
        <taxon>Anystina</taxon>
        <taxon>Parasitengona</taxon>
        <taxon>Trombiculoidea</taxon>
        <taxon>Trombiculidae</taxon>
        <taxon>Leptotrombidium</taxon>
    </lineage>
</organism>
<dbReference type="InterPro" id="IPR026750">
    <property type="entry name" value="NTAN1"/>
</dbReference>
<accession>A0A443SH61</accession>
<keyword evidence="1" id="KW-0378">Hydrolase</keyword>
<dbReference type="GO" id="GO:0008418">
    <property type="term" value="F:protein-N-terminal asparagine amidohydrolase activity"/>
    <property type="evidence" value="ECO:0007669"/>
    <property type="project" value="InterPro"/>
</dbReference>
<comment type="caution">
    <text evidence="1">The sequence shown here is derived from an EMBL/GenBank/DDBJ whole genome shotgun (WGS) entry which is preliminary data.</text>
</comment>
<proteinExistence type="predicted"/>